<comment type="caution">
    <text evidence="1">The sequence shown here is derived from an EMBL/GenBank/DDBJ whole genome shotgun (WGS) entry which is preliminary data.</text>
</comment>
<gene>
    <name evidence="1" type="ORF">ACG04Q_00910</name>
</gene>
<organism evidence="1 2">
    <name type="scientific">Pelomonas lactea</name>
    <dbReference type="NCBI Taxonomy" id="3299030"/>
    <lineage>
        <taxon>Bacteria</taxon>
        <taxon>Pseudomonadati</taxon>
        <taxon>Pseudomonadota</taxon>
        <taxon>Betaproteobacteria</taxon>
        <taxon>Burkholderiales</taxon>
        <taxon>Sphaerotilaceae</taxon>
        <taxon>Roseateles</taxon>
    </lineage>
</organism>
<dbReference type="EMBL" id="JBIGHX010000001">
    <property type="protein sequence ID" value="MFG6460108.1"/>
    <property type="molecule type" value="Genomic_DNA"/>
</dbReference>
<dbReference type="InterPro" id="IPR011335">
    <property type="entry name" value="Restrct_endonuc-II-like"/>
</dbReference>
<keyword evidence="2" id="KW-1185">Reference proteome</keyword>
<evidence type="ECO:0000313" key="1">
    <source>
        <dbReference type="EMBL" id="MFG6460108.1"/>
    </source>
</evidence>
<dbReference type="RefSeq" id="WP_394508907.1">
    <property type="nucleotide sequence ID" value="NZ_JBIGHX010000001.1"/>
</dbReference>
<dbReference type="Gene3D" id="3.40.1350.10">
    <property type="match status" value="1"/>
</dbReference>
<dbReference type="SUPFAM" id="SSF52980">
    <property type="entry name" value="Restriction endonuclease-like"/>
    <property type="match status" value="1"/>
</dbReference>
<dbReference type="InterPro" id="IPR011856">
    <property type="entry name" value="tRNA_endonuc-like_dom_sf"/>
</dbReference>
<name>A0ABW7GDT2_9BURK</name>
<accession>A0ABW7GDT2</accession>
<sequence>MADLKLSEARLTEILRRQNPPTFGTGYEPSIKACREEAPAGSRFAQVWSELLGREVHTLSTPERAFLSLLLYCECGLFELQEQRMLPFSPAAHPLEGHPRAIGLSLKQFRGTLMVANELHHLSFHPFITLNKDGAASNAPGCWVGDYLGFFIDAQGAFCLNFNIKETRTEFTVPSYGVTVKTRLSQATARNTARHEVEKQLYADIDIRTIEVATEEIPSILVANLLELLRWQKHRHALTPEQEQAVLDAFNEGLEVGASPLEVIAAVELDQRVSMYDQRIVLMQGVFHRKVRLDLFDSHIFIDKPMVPERQDAREVFGHWFRREA</sequence>
<reference evidence="1 2" key="1">
    <citation type="submission" date="2024-08" db="EMBL/GenBank/DDBJ databases">
        <authorList>
            <person name="Lu H."/>
        </authorList>
    </citation>
    <scope>NUCLEOTIDE SEQUENCE [LARGE SCALE GENOMIC DNA]</scope>
    <source>
        <strain evidence="1 2">DXS20W</strain>
    </source>
</reference>
<protein>
    <submittedName>
        <fullName evidence="1">Uncharacterized protein</fullName>
    </submittedName>
</protein>
<evidence type="ECO:0000313" key="2">
    <source>
        <dbReference type="Proteomes" id="UP001606302"/>
    </source>
</evidence>
<dbReference type="Proteomes" id="UP001606302">
    <property type="component" value="Unassembled WGS sequence"/>
</dbReference>
<proteinExistence type="predicted"/>